<evidence type="ECO:0000313" key="10">
    <source>
        <dbReference type="Proteomes" id="UP000238479"/>
    </source>
</evidence>
<keyword evidence="3" id="KW-0963">Cytoplasm</keyword>
<evidence type="ECO:0000256" key="3">
    <source>
        <dbReference type="ARBA" id="ARBA00022490"/>
    </source>
</evidence>
<protein>
    <submittedName>
        <fullName evidence="9">Putative carboxylesterase</fullName>
        <ecNumber evidence="9">3.1.1.1</ecNumber>
    </submittedName>
</protein>
<dbReference type="Gene3D" id="3.40.50.1820">
    <property type="entry name" value="alpha/beta hydrolase"/>
    <property type="match status" value="1"/>
</dbReference>
<dbReference type="EMBL" id="PDCK01000040">
    <property type="protein sequence ID" value="PRQ53807.1"/>
    <property type="molecule type" value="Genomic_DNA"/>
</dbReference>
<keyword evidence="6" id="KW-0539">Nucleus</keyword>
<dbReference type="ESTHER" id="rosch-a0a2p6s545">
    <property type="family name" value="Plant_lipase_EDS1-like"/>
</dbReference>
<reference evidence="9 10" key="1">
    <citation type="journal article" date="2018" name="Nat. Genet.">
        <title>The Rosa genome provides new insights in the design of modern roses.</title>
        <authorList>
            <person name="Bendahmane M."/>
        </authorList>
    </citation>
    <scope>NUCLEOTIDE SEQUENCE [LARGE SCALE GENOMIC DNA]</scope>
    <source>
        <strain evidence="10">cv. Old Blush</strain>
    </source>
</reference>
<dbReference type="GO" id="GO:0006952">
    <property type="term" value="P:defense response"/>
    <property type="evidence" value="ECO:0007669"/>
    <property type="project" value="UniProtKB-KW"/>
</dbReference>
<dbReference type="SUPFAM" id="SSF53474">
    <property type="entry name" value="alpha/beta-Hydrolases"/>
    <property type="match status" value="1"/>
</dbReference>
<dbReference type="OrthoDB" id="426718at2759"/>
<evidence type="ECO:0000259" key="8">
    <source>
        <dbReference type="Pfam" id="PF18117"/>
    </source>
</evidence>
<comment type="caution">
    <text evidence="9">The sequence shown here is derived from an EMBL/GenBank/DDBJ whole genome shotgun (WGS) entry which is preliminary data.</text>
</comment>
<dbReference type="Proteomes" id="UP000238479">
    <property type="component" value="Chromosome 2"/>
</dbReference>
<dbReference type="GO" id="GO:0005737">
    <property type="term" value="C:cytoplasm"/>
    <property type="evidence" value="ECO:0007669"/>
    <property type="project" value="UniProtKB-SubCell"/>
</dbReference>
<dbReference type="InterPro" id="IPR002921">
    <property type="entry name" value="Fungal_lipase-type"/>
</dbReference>
<organism evidence="9 10">
    <name type="scientific">Rosa chinensis</name>
    <name type="common">China rose</name>
    <dbReference type="NCBI Taxonomy" id="74649"/>
    <lineage>
        <taxon>Eukaryota</taxon>
        <taxon>Viridiplantae</taxon>
        <taxon>Streptophyta</taxon>
        <taxon>Embryophyta</taxon>
        <taxon>Tracheophyta</taxon>
        <taxon>Spermatophyta</taxon>
        <taxon>Magnoliopsida</taxon>
        <taxon>eudicotyledons</taxon>
        <taxon>Gunneridae</taxon>
        <taxon>Pentapetalae</taxon>
        <taxon>rosids</taxon>
        <taxon>fabids</taxon>
        <taxon>Rosales</taxon>
        <taxon>Rosaceae</taxon>
        <taxon>Rosoideae</taxon>
        <taxon>Rosoideae incertae sedis</taxon>
        <taxon>Rosa</taxon>
    </lineage>
</organism>
<dbReference type="EC" id="3.1.1.1" evidence="9"/>
<feature type="domain" description="EDS1 EP" evidence="8">
    <location>
        <begin position="398"/>
        <end position="584"/>
    </location>
</feature>
<evidence type="ECO:0000256" key="4">
    <source>
        <dbReference type="ARBA" id="ARBA00022801"/>
    </source>
</evidence>
<dbReference type="InterPro" id="IPR041266">
    <property type="entry name" value="EDS1_EP"/>
</dbReference>
<evidence type="ECO:0000256" key="5">
    <source>
        <dbReference type="ARBA" id="ARBA00022821"/>
    </source>
</evidence>
<dbReference type="STRING" id="74649.A0A2P6S545"/>
<dbReference type="PANTHER" id="PTHR47090:SF2">
    <property type="entry name" value="PROTEIN EDS1-RELATED"/>
    <property type="match status" value="1"/>
</dbReference>
<dbReference type="PANTHER" id="PTHR47090">
    <property type="entry name" value="PROTEIN EDS1-RELATED"/>
    <property type="match status" value="1"/>
</dbReference>
<evidence type="ECO:0000256" key="1">
    <source>
        <dbReference type="ARBA" id="ARBA00004123"/>
    </source>
</evidence>
<evidence type="ECO:0000256" key="6">
    <source>
        <dbReference type="ARBA" id="ARBA00023242"/>
    </source>
</evidence>
<proteinExistence type="predicted"/>
<keyword evidence="10" id="KW-1185">Reference proteome</keyword>
<evidence type="ECO:0000259" key="7">
    <source>
        <dbReference type="Pfam" id="PF01764"/>
    </source>
</evidence>
<evidence type="ECO:0000256" key="2">
    <source>
        <dbReference type="ARBA" id="ARBA00004496"/>
    </source>
</evidence>
<comment type="subcellular location">
    <subcellularLocation>
        <location evidence="2">Cytoplasm</location>
    </subcellularLocation>
    <subcellularLocation>
        <location evidence="1">Nucleus</location>
    </subcellularLocation>
</comment>
<dbReference type="OMA" id="DRIFCHA"/>
<gene>
    <name evidence="9" type="ORF">RchiOBHm_Chr2g0170571</name>
</gene>
<keyword evidence="4 9" id="KW-0378">Hydrolase</keyword>
<dbReference type="GO" id="GO:0005634">
    <property type="term" value="C:nucleus"/>
    <property type="evidence" value="ECO:0007669"/>
    <property type="project" value="UniProtKB-SubCell"/>
</dbReference>
<dbReference type="GO" id="GO:0006629">
    <property type="term" value="P:lipid metabolic process"/>
    <property type="evidence" value="ECO:0007669"/>
    <property type="project" value="InterPro"/>
</dbReference>
<dbReference type="Gramene" id="PRQ53807">
    <property type="protein sequence ID" value="PRQ53807"/>
    <property type="gene ID" value="RchiOBHm_Chr2g0170571"/>
</dbReference>
<dbReference type="GO" id="GO:0106435">
    <property type="term" value="F:carboxylesterase activity"/>
    <property type="evidence" value="ECO:0007669"/>
    <property type="project" value="UniProtKB-EC"/>
</dbReference>
<name>A0A2P6S545_ROSCH</name>
<sequence length="601" mass="68559">MDSGTLGKKIGISEELIKKSCTLSLSYRFYNELLFHVDNSSSDAVFIVFTGSWMVKEWFSGDQAFGETRIDSKDWSKKAFPSMRSIGNDDVAIVNQAFLKRFELVSKGSEFVEKVTSAVDGKKPIIFTGHSSGGAVAVLATIWFLERQSSEANTGTAKCVTFGAPLVGDYIVSHALKREKWSKHFIHFVKRYDIVPRILLAPRSSIQQELEHVLRYYTANGHHDQLESIAPDFYEKVMRSTSFLASHAAEKLKRNTDYSLLETITNFTKPSPYRPSGTYIFCTGTGKLVHLDNPEAVLQLLFFSCQVSHKNEIIRSCINAHLDYATELERSLEENVVYVDRLEKLPPASDGSALDDLAQNARGRLCLRAAGALEKQKQENQQQIIGKKATMEKEMKVLEEYRTFNAQKVGYYDAFKKQNEERDFAANVSRLELAGIWDEIIEMLKGYCLPDEFEGEDSWIELGTKFRRLVEPLDIANYYRHAKNEDSGAYMIKGRPRRYRYPQRWLEKKKGWESGACGESCFWAEVEELLKLASNDGEVNETRAKELQERIAKWVEQGVAGKDVFLEDSTFLKLWEELGRLKLQQESIHTLMTKFTKLSVS</sequence>
<keyword evidence="5" id="KW-0611">Plant defense</keyword>
<dbReference type="InterPro" id="IPR044214">
    <property type="entry name" value="EDS1-like"/>
</dbReference>
<accession>A0A2P6S545</accession>
<dbReference type="Pfam" id="PF01764">
    <property type="entry name" value="Lipase_3"/>
    <property type="match status" value="1"/>
</dbReference>
<evidence type="ECO:0000313" key="9">
    <source>
        <dbReference type="EMBL" id="PRQ53807.1"/>
    </source>
</evidence>
<dbReference type="Pfam" id="PF18117">
    <property type="entry name" value="EDS1_EP"/>
    <property type="match status" value="1"/>
</dbReference>
<feature type="domain" description="Fungal lipase-type" evidence="7">
    <location>
        <begin position="73"/>
        <end position="199"/>
    </location>
</feature>
<dbReference type="AlphaFoldDB" id="A0A2P6S545"/>
<dbReference type="InterPro" id="IPR029058">
    <property type="entry name" value="AB_hydrolase_fold"/>
</dbReference>